<dbReference type="Pfam" id="PF00072">
    <property type="entry name" value="Response_reg"/>
    <property type="match status" value="1"/>
</dbReference>
<gene>
    <name evidence="8" type="ORF">CEE37_10715</name>
</gene>
<comment type="caution">
    <text evidence="8">The sequence shown here is derived from an EMBL/GenBank/DDBJ whole genome shotgun (WGS) entry which is preliminary data.</text>
</comment>
<dbReference type="Gene3D" id="3.40.50.2300">
    <property type="match status" value="1"/>
</dbReference>
<sequence>MGGKPHVLIVEDDLLVNSSLERFLRQNDLEVDCASSGEEGLAKFRDLHYDLVLTDLKLPGMNGLEMVRRMHQTDDALPFAVMSAYNEFDDALHALKMGAMDFLAKPFDAKKILHLIEKIKSPHTVSI</sequence>
<proteinExistence type="predicted"/>
<protein>
    <recommendedName>
        <fullName evidence="7">Response regulatory domain-containing protein</fullName>
    </recommendedName>
</protein>
<feature type="domain" description="Response regulatory" evidence="7">
    <location>
        <begin position="6"/>
        <end position="120"/>
    </location>
</feature>
<dbReference type="InterPro" id="IPR039420">
    <property type="entry name" value="WalR-like"/>
</dbReference>
<dbReference type="PROSITE" id="PS50110">
    <property type="entry name" value="RESPONSE_REGULATORY"/>
    <property type="match status" value="1"/>
</dbReference>
<keyword evidence="4" id="KW-0238">DNA-binding</keyword>
<dbReference type="EMBL" id="NJBN01000007">
    <property type="protein sequence ID" value="TKJ39741.1"/>
    <property type="molecule type" value="Genomic_DNA"/>
</dbReference>
<dbReference type="SMART" id="SM00448">
    <property type="entry name" value="REC"/>
    <property type="match status" value="1"/>
</dbReference>
<organism evidence="8 9">
    <name type="scientific">candidate division LCP-89 bacterium B3_LCP</name>
    <dbReference type="NCBI Taxonomy" id="2012998"/>
    <lineage>
        <taxon>Bacteria</taxon>
        <taxon>Pseudomonadati</taxon>
        <taxon>Bacteria division LCP-89</taxon>
    </lineage>
</organism>
<dbReference type="CDD" id="cd17536">
    <property type="entry name" value="REC_YesN-like"/>
    <property type="match status" value="1"/>
</dbReference>
<evidence type="ECO:0000313" key="9">
    <source>
        <dbReference type="Proteomes" id="UP000319619"/>
    </source>
</evidence>
<dbReference type="InterPro" id="IPR001789">
    <property type="entry name" value="Sig_transdc_resp-reg_receiver"/>
</dbReference>
<keyword evidence="1 6" id="KW-0597">Phosphoprotein</keyword>
<keyword evidence="2" id="KW-0902">Two-component regulatory system</keyword>
<keyword evidence="5" id="KW-0804">Transcription</keyword>
<dbReference type="AlphaFoldDB" id="A0A532UXS2"/>
<dbReference type="SUPFAM" id="SSF52172">
    <property type="entry name" value="CheY-like"/>
    <property type="match status" value="1"/>
</dbReference>
<dbReference type="GO" id="GO:0032993">
    <property type="term" value="C:protein-DNA complex"/>
    <property type="evidence" value="ECO:0007669"/>
    <property type="project" value="TreeGrafter"/>
</dbReference>
<accession>A0A532UXS2</accession>
<dbReference type="GO" id="GO:0000156">
    <property type="term" value="F:phosphorelay response regulator activity"/>
    <property type="evidence" value="ECO:0007669"/>
    <property type="project" value="TreeGrafter"/>
</dbReference>
<evidence type="ECO:0000313" key="8">
    <source>
        <dbReference type="EMBL" id="TKJ39741.1"/>
    </source>
</evidence>
<evidence type="ECO:0000259" key="7">
    <source>
        <dbReference type="PROSITE" id="PS50110"/>
    </source>
</evidence>
<evidence type="ECO:0000256" key="2">
    <source>
        <dbReference type="ARBA" id="ARBA00023012"/>
    </source>
</evidence>
<evidence type="ECO:0000256" key="3">
    <source>
        <dbReference type="ARBA" id="ARBA00023015"/>
    </source>
</evidence>
<feature type="modified residue" description="4-aspartylphosphate" evidence="6">
    <location>
        <position position="55"/>
    </location>
</feature>
<keyword evidence="3" id="KW-0805">Transcription regulation</keyword>
<dbReference type="Proteomes" id="UP000319619">
    <property type="component" value="Unassembled WGS sequence"/>
</dbReference>
<dbReference type="GO" id="GO:0006355">
    <property type="term" value="P:regulation of DNA-templated transcription"/>
    <property type="evidence" value="ECO:0007669"/>
    <property type="project" value="TreeGrafter"/>
</dbReference>
<evidence type="ECO:0000256" key="4">
    <source>
        <dbReference type="ARBA" id="ARBA00023125"/>
    </source>
</evidence>
<dbReference type="GO" id="GO:0005829">
    <property type="term" value="C:cytosol"/>
    <property type="evidence" value="ECO:0007669"/>
    <property type="project" value="TreeGrafter"/>
</dbReference>
<dbReference type="PANTHER" id="PTHR48111">
    <property type="entry name" value="REGULATOR OF RPOS"/>
    <property type="match status" value="1"/>
</dbReference>
<name>A0A532UXS2_UNCL8</name>
<dbReference type="PANTHER" id="PTHR48111:SF1">
    <property type="entry name" value="TWO-COMPONENT RESPONSE REGULATOR ORR33"/>
    <property type="match status" value="1"/>
</dbReference>
<evidence type="ECO:0000256" key="5">
    <source>
        <dbReference type="ARBA" id="ARBA00023163"/>
    </source>
</evidence>
<evidence type="ECO:0000256" key="1">
    <source>
        <dbReference type="ARBA" id="ARBA00022553"/>
    </source>
</evidence>
<reference evidence="8 9" key="1">
    <citation type="submission" date="2017-06" db="EMBL/GenBank/DDBJ databases">
        <title>Novel microbial phyla capable of carbon fixation and sulfur reduction in deep-sea sediments.</title>
        <authorList>
            <person name="Huang J."/>
            <person name="Baker B."/>
            <person name="Wang Y."/>
        </authorList>
    </citation>
    <scope>NUCLEOTIDE SEQUENCE [LARGE SCALE GENOMIC DNA]</scope>
    <source>
        <strain evidence="8">B3_LCP</strain>
    </source>
</reference>
<dbReference type="InterPro" id="IPR011006">
    <property type="entry name" value="CheY-like_superfamily"/>
</dbReference>
<dbReference type="GO" id="GO:0000976">
    <property type="term" value="F:transcription cis-regulatory region binding"/>
    <property type="evidence" value="ECO:0007669"/>
    <property type="project" value="TreeGrafter"/>
</dbReference>
<evidence type="ECO:0000256" key="6">
    <source>
        <dbReference type="PROSITE-ProRule" id="PRU00169"/>
    </source>
</evidence>